<organism evidence="3 4">
    <name type="scientific">Oesophagostomum dentatum</name>
    <name type="common">Nodular worm</name>
    <dbReference type="NCBI Taxonomy" id="61180"/>
    <lineage>
        <taxon>Eukaryota</taxon>
        <taxon>Metazoa</taxon>
        <taxon>Ecdysozoa</taxon>
        <taxon>Nematoda</taxon>
        <taxon>Chromadorea</taxon>
        <taxon>Rhabditida</taxon>
        <taxon>Rhabditina</taxon>
        <taxon>Rhabditomorpha</taxon>
        <taxon>Strongyloidea</taxon>
        <taxon>Strongylidae</taxon>
        <taxon>Oesophagostomum</taxon>
    </lineage>
</organism>
<reference evidence="3 4" key="1">
    <citation type="submission" date="2014-03" db="EMBL/GenBank/DDBJ databases">
        <title>Draft genome of the hookworm Oesophagostomum dentatum.</title>
        <authorList>
            <person name="Mitreva M."/>
        </authorList>
    </citation>
    <scope>NUCLEOTIDE SEQUENCE [LARGE SCALE GENOMIC DNA]</scope>
    <source>
        <strain evidence="3 4">OD-Hann</strain>
    </source>
</reference>
<dbReference type="SUPFAM" id="SSF56436">
    <property type="entry name" value="C-type lectin-like"/>
    <property type="match status" value="1"/>
</dbReference>
<dbReference type="CDD" id="cd00037">
    <property type="entry name" value="CLECT"/>
    <property type="match status" value="1"/>
</dbReference>
<dbReference type="InterPro" id="IPR016186">
    <property type="entry name" value="C-type_lectin-like/link_sf"/>
</dbReference>
<dbReference type="EMBL" id="KN550431">
    <property type="protein sequence ID" value="KHJ94175.1"/>
    <property type="molecule type" value="Genomic_DNA"/>
</dbReference>
<dbReference type="PROSITE" id="PS50041">
    <property type="entry name" value="C_TYPE_LECTIN_2"/>
    <property type="match status" value="1"/>
</dbReference>
<sequence>RACKRLRRNTHLVNVNNKEKEEVLKTFAQNKNSYLANAPRISYHIGLHYDNDAGKYKWEGTEKDISYSKWDIGYPDLSKGECVRADVDENFDSRWQNEQCSGAGARSMCQTIACDTNNYCE</sequence>
<dbReference type="Proteomes" id="UP000053660">
    <property type="component" value="Unassembled WGS sequence"/>
</dbReference>
<dbReference type="InterPro" id="IPR001304">
    <property type="entry name" value="C-type_lectin-like"/>
</dbReference>
<dbReference type="AlphaFoldDB" id="A0A0B1TFN3"/>
<gene>
    <name evidence="3" type="ORF">OESDEN_05897</name>
</gene>
<keyword evidence="4" id="KW-1185">Reference proteome</keyword>
<evidence type="ECO:0000313" key="3">
    <source>
        <dbReference type="EMBL" id="KHJ94175.1"/>
    </source>
</evidence>
<accession>A0A0B1TFN3</accession>
<protein>
    <submittedName>
        <fullName evidence="3">Lectin C-type domain protein</fullName>
    </submittedName>
</protein>
<dbReference type="PANTHER" id="PTHR31024">
    <property type="entry name" value="C-TYPE LECTIN"/>
    <property type="match status" value="1"/>
</dbReference>
<dbReference type="PANTHER" id="PTHR31024:SF13">
    <property type="entry name" value="C-TYPE LECTIN DOMAIN-CONTAINING PROTEIN 160"/>
    <property type="match status" value="1"/>
</dbReference>
<feature type="domain" description="C-type lectin" evidence="2">
    <location>
        <begin position="1"/>
        <end position="101"/>
    </location>
</feature>
<dbReference type="Gene3D" id="3.10.100.10">
    <property type="entry name" value="Mannose-Binding Protein A, subunit A"/>
    <property type="match status" value="1"/>
</dbReference>
<dbReference type="GO" id="GO:0045087">
    <property type="term" value="P:innate immune response"/>
    <property type="evidence" value="ECO:0007669"/>
    <property type="project" value="TreeGrafter"/>
</dbReference>
<feature type="non-terminal residue" evidence="3">
    <location>
        <position position="1"/>
    </location>
</feature>
<keyword evidence="1" id="KW-1015">Disulfide bond</keyword>
<proteinExistence type="predicted"/>
<dbReference type="InterPro" id="IPR018378">
    <property type="entry name" value="C-type_lectin_CS"/>
</dbReference>
<name>A0A0B1TFN3_OESDE</name>
<dbReference type="OrthoDB" id="5859227at2759"/>
<dbReference type="Pfam" id="PF00059">
    <property type="entry name" value="Lectin_C"/>
    <property type="match status" value="1"/>
</dbReference>
<dbReference type="InterPro" id="IPR016187">
    <property type="entry name" value="CTDL_fold"/>
</dbReference>
<evidence type="ECO:0000259" key="2">
    <source>
        <dbReference type="PROSITE" id="PS50041"/>
    </source>
</evidence>
<dbReference type="PROSITE" id="PS00615">
    <property type="entry name" value="C_TYPE_LECTIN_1"/>
    <property type="match status" value="1"/>
</dbReference>
<evidence type="ECO:0000256" key="1">
    <source>
        <dbReference type="ARBA" id="ARBA00023157"/>
    </source>
</evidence>
<evidence type="ECO:0000313" key="4">
    <source>
        <dbReference type="Proteomes" id="UP000053660"/>
    </source>
</evidence>